<evidence type="ECO:0000313" key="2">
    <source>
        <dbReference type="Proteomes" id="UP001498398"/>
    </source>
</evidence>
<dbReference type="EMBL" id="JBANRG010000023">
    <property type="protein sequence ID" value="KAK7455182.1"/>
    <property type="molecule type" value="Genomic_DNA"/>
</dbReference>
<name>A0ABR1JC97_9AGAR</name>
<reference evidence="1 2" key="1">
    <citation type="submission" date="2024-01" db="EMBL/GenBank/DDBJ databases">
        <title>A draft genome for the cacao thread blight pathogen Marasmiellus scandens.</title>
        <authorList>
            <person name="Baruah I.K."/>
            <person name="Leung J."/>
            <person name="Bukari Y."/>
            <person name="Amoako-Attah I."/>
            <person name="Meinhardt L.W."/>
            <person name="Bailey B.A."/>
            <person name="Cohen S.P."/>
        </authorList>
    </citation>
    <scope>NUCLEOTIDE SEQUENCE [LARGE SCALE GENOMIC DNA]</scope>
    <source>
        <strain evidence="1 2">GH-19</strain>
    </source>
</reference>
<protein>
    <submittedName>
        <fullName evidence="1">Uncharacterized protein</fullName>
    </submittedName>
</protein>
<organism evidence="1 2">
    <name type="scientific">Marasmiellus scandens</name>
    <dbReference type="NCBI Taxonomy" id="2682957"/>
    <lineage>
        <taxon>Eukaryota</taxon>
        <taxon>Fungi</taxon>
        <taxon>Dikarya</taxon>
        <taxon>Basidiomycota</taxon>
        <taxon>Agaricomycotina</taxon>
        <taxon>Agaricomycetes</taxon>
        <taxon>Agaricomycetidae</taxon>
        <taxon>Agaricales</taxon>
        <taxon>Marasmiineae</taxon>
        <taxon>Omphalotaceae</taxon>
        <taxon>Marasmiellus</taxon>
    </lineage>
</organism>
<accession>A0ABR1JC97</accession>
<dbReference type="Proteomes" id="UP001498398">
    <property type="component" value="Unassembled WGS sequence"/>
</dbReference>
<gene>
    <name evidence="1" type="ORF">VKT23_011053</name>
</gene>
<comment type="caution">
    <text evidence="1">The sequence shown here is derived from an EMBL/GenBank/DDBJ whole genome shotgun (WGS) entry which is preliminary data.</text>
</comment>
<sequence>MKLKEIKILAVSAVPNAQTQNTAVTLTSNGIATTAVFPSSLLVLPHLQAIAPSDPTDSESYNKTA</sequence>
<proteinExistence type="predicted"/>
<keyword evidence="2" id="KW-1185">Reference proteome</keyword>
<evidence type="ECO:0000313" key="1">
    <source>
        <dbReference type="EMBL" id="KAK7455182.1"/>
    </source>
</evidence>